<comment type="caution">
    <text evidence="2">The sequence shown here is derived from an EMBL/GenBank/DDBJ whole genome shotgun (WGS) entry which is preliminary data.</text>
</comment>
<evidence type="ECO:0000256" key="1">
    <source>
        <dbReference type="SAM" id="MobiDB-lite"/>
    </source>
</evidence>
<sequence length="84" mass="9667">YLVNPMRANDLKIKEELEQSKIEVEAIRSTPENRPTFSRHVVNDDVQSNEKNESVNNGSGFREVGSLKLKSTIYLNSMAMKKRR</sequence>
<feature type="region of interest" description="Disordered" evidence="1">
    <location>
        <begin position="28"/>
        <end position="61"/>
    </location>
</feature>
<evidence type="ECO:0000313" key="3">
    <source>
        <dbReference type="Proteomes" id="UP000663879"/>
    </source>
</evidence>
<dbReference type="Proteomes" id="UP000663879">
    <property type="component" value="Unassembled WGS sequence"/>
</dbReference>
<evidence type="ECO:0000313" key="2">
    <source>
        <dbReference type="EMBL" id="CAF0951938.1"/>
    </source>
</evidence>
<reference evidence="2" key="1">
    <citation type="submission" date="2021-02" db="EMBL/GenBank/DDBJ databases">
        <authorList>
            <person name="Nowell W R."/>
        </authorList>
    </citation>
    <scope>NUCLEOTIDE SEQUENCE</scope>
    <source>
        <strain evidence="2">Ploen Becks lab</strain>
    </source>
</reference>
<dbReference type="EMBL" id="CAJNOC010002797">
    <property type="protein sequence ID" value="CAF0951938.1"/>
    <property type="molecule type" value="Genomic_DNA"/>
</dbReference>
<gene>
    <name evidence="2" type="ORF">OXX778_LOCUS13991</name>
</gene>
<feature type="non-terminal residue" evidence="2">
    <location>
        <position position="1"/>
    </location>
</feature>
<name>A0A814DBB3_9BILA</name>
<keyword evidence="3" id="KW-1185">Reference proteome</keyword>
<protein>
    <submittedName>
        <fullName evidence="2">Uncharacterized protein</fullName>
    </submittedName>
</protein>
<dbReference type="AlphaFoldDB" id="A0A814DBB3"/>
<organism evidence="2 3">
    <name type="scientific">Brachionus calyciflorus</name>
    <dbReference type="NCBI Taxonomy" id="104777"/>
    <lineage>
        <taxon>Eukaryota</taxon>
        <taxon>Metazoa</taxon>
        <taxon>Spiralia</taxon>
        <taxon>Gnathifera</taxon>
        <taxon>Rotifera</taxon>
        <taxon>Eurotatoria</taxon>
        <taxon>Monogononta</taxon>
        <taxon>Pseudotrocha</taxon>
        <taxon>Ploima</taxon>
        <taxon>Brachionidae</taxon>
        <taxon>Brachionus</taxon>
    </lineage>
</organism>
<proteinExistence type="predicted"/>
<accession>A0A814DBB3</accession>